<keyword evidence="10" id="KW-1003">Cell membrane</keyword>
<dbReference type="GO" id="GO:0055085">
    <property type="term" value="P:transmembrane transport"/>
    <property type="evidence" value="ECO:0007669"/>
    <property type="project" value="InterPro"/>
</dbReference>
<gene>
    <name evidence="11" type="primary">rsxD</name>
    <name evidence="10" type="synonym">rnfD</name>
    <name evidence="11" type="ORF">HGP28_13600</name>
</gene>
<comment type="caution">
    <text evidence="11">The sequence shown here is derived from an EMBL/GenBank/DDBJ whole genome shotgun (WGS) entry which is preliminary data.</text>
</comment>
<comment type="subcellular location">
    <subcellularLocation>
        <location evidence="10">Cell inner membrane</location>
        <topology evidence="10">Multi-pass membrane protein</topology>
    </subcellularLocation>
</comment>
<evidence type="ECO:0000256" key="3">
    <source>
        <dbReference type="ARBA" id="ARBA00022630"/>
    </source>
</evidence>
<keyword evidence="2 10" id="KW-0597">Phosphoprotein</keyword>
<comment type="subunit">
    <text evidence="10">The complex is composed of six subunits: RnfA, RnfB, RnfC, RnfD, RnfE and RnfG.</text>
</comment>
<dbReference type="EC" id="7.-.-.-" evidence="10"/>
<dbReference type="HAMAP" id="MF_00462">
    <property type="entry name" value="RsxD_RnfD"/>
    <property type="match status" value="1"/>
</dbReference>
<feature type="transmembrane region" description="Helical" evidence="10">
    <location>
        <begin position="44"/>
        <end position="64"/>
    </location>
</feature>
<dbReference type="AlphaFoldDB" id="A0A7X8TSF8"/>
<dbReference type="NCBIfam" id="TIGR01946">
    <property type="entry name" value="rnfD"/>
    <property type="match status" value="1"/>
</dbReference>
<proteinExistence type="inferred from homology"/>
<evidence type="ECO:0000256" key="2">
    <source>
        <dbReference type="ARBA" id="ARBA00022553"/>
    </source>
</evidence>
<evidence type="ECO:0000256" key="8">
    <source>
        <dbReference type="ARBA" id="ARBA00022989"/>
    </source>
</evidence>
<dbReference type="EMBL" id="JABAIK010000013">
    <property type="protein sequence ID" value="NLS13924.1"/>
    <property type="molecule type" value="Genomic_DNA"/>
</dbReference>
<feature type="transmembrane region" description="Helical" evidence="10">
    <location>
        <begin position="20"/>
        <end position="38"/>
    </location>
</feature>
<keyword evidence="4 10" id="KW-0288">FMN</keyword>
<keyword evidence="6 10" id="KW-1278">Translocase</keyword>
<evidence type="ECO:0000313" key="12">
    <source>
        <dbReference type="Proteomes" id="UP000535589"/>
    </source>
</evidence>
<evidence type="ECO:0000313" key="11">
    <source>
        <dbReference type="EMBL" id="NLS13924.1"/>
    </source>
</evidence>
<dbReference type="InterPro" id="IPR011303">
    <property type="entry name" value="RnfD_bac"/>
</dbReference>
<keyword evidence="1 10" id="KW-0813">Transport</keyword>
<dbReference type="PANTHER" id="PTHR30578">
    <property type="entry name" value="ELECTRON TRANSPORT COMPLEX PROTEIN RNFD"/>
    <property type="match status" value="1"/>
</dbReference>
<keyword evidence="10" id="KW-0997">Cell inner membrane</keyword>
<dbReference type="RefSeq" id="WP_168837016.1">
    <property type="nucleotide sequence ID" value="NZ_JABAIK010000013.1"/>
</dbReference>
<feature type="transmembrane region" description="Helical" evidence="10">
    <location>
        <begin position="241"/>
        <end position="261"/>
    </location>
</feature>
<comment type="function">
    <text evidence="10">Part of a membrane-bound complex that couples electron transfer with translocation of ions across the membrane.</text>
</comment>
<evidence type="ECO:0000256" key="10">
    <source>
        <dbReference type="HAMAP-Rule" id="MF_00462"/>
    </source>
</evidence>
<reference evidence="11 12" key="1">
    <citation type="submission" date="2020-04" db="EMBL/GenBank/DDBJ databases">
        <title>Vibrio sp. SM6, a novel species isolated from seawater.</title>
        <authorList>
            <person name="Wang X."/>
        </authorList>
    </citation>
    <scope>NUCLEOTIDE SEQUENCE [LARGE SCALE GENOMIC DNA]</scope>
    <source>
        <strain evidence="11 12">SM6</strain>
    </source>
</reference>
<feature type="transmembrane region" description="Helical" evidence="10">
    <location>
        <begin position="121"/>
        <end position="139"/>
    </location>
</feature>
<evidence type="ECO:0000256" key="6">
    <source>
        <dbReference type="ARBA" id="ARBA00022967"/>
    </source>
</evidence>
<keyword evidence="9 10" id="KW-0472">Membrane</keyword>
<organism evidence="11 12">
    <name type="scientific">Vibrio agarilyticus</name>
    <dbReference type="NCBI Taxonomy" id="2726741"/>
    <lineage>
        <taxon>Bacteria</taxon>
        <taxon>Pseudomonadati</taxon>
        <taxon>Pseudomonadota</taxon>
        <taxon>Gammaproteobacteria</taxon>
        <taxon>Vibrionales</taxon>
        <taxon>Vibrionaceae</taxon>
        <taxon>Vibrio</taxon>
    </lineage>
</organism>
<evidence type="ECO:0000256" key="5">
    <source>
        <dbReference type="ARBA" id="ARBA00022692"/>
    </source>
</evidence>
<feature type="transmembrane region" description="Helical" evidence="10">
    <location>
        <begin position="217"/>
        <end position="234"/>
    </location>
</feature>
<evidence type="ECO:0000256" key="1">
    <source>
        <dbReference type="ARBA" id="ARBA00022448"/>
    </source>
</evidence>
<feature type="modified residue" description="FMN phosphoryl threonine" evidence="10">
    <location>
        <position position="187"/>
    </location>
</feature>
<sequence>MAFFTASSPHAHNRRSTPSLMMSVALCALPGLLAQSYFFGWGTLVQLVFAIVIALSLEGLVMLLRKRSPMSALRDNSALVTAWLLAVAIPPLAPWWIITLGLIFAIVIAKQLYGGLGQNPFNPAMVAYVVLLISFPIQMTSWSTPIALAGGALPFTDTLALIFGGQTLDGFSLQQVRAGIDGITMATPLDAFKTGIKNGATPHEILDSAIFDSMAGVGWQWVNAAYLLGGLALLKMRVIEWHIPIAFLVSLTLFSLVFQLFQPGSTAGTLVQLFSGATMLGAFFIATDPVSASTTVKGRLVFGALIGALVFVIRSWGGFPDGVAFAVLLANMTVPLIDYYTKPRTYGHKG</sequence>
<keyword evidence="7 10" id="KW-0249">Electron transport</keyword>
<comment type="cofactor">
    <cofactor evidence="10">
        <name>FMN</name>
        <dbReference type="ChEBI" id="CHEBI:58210"/>
    </cofactor>
</comment>
<feature type="transmembrane region" description="Helical" evidence="10">
    <location>
        <begin position="76"/>
        <end position="109"/>
    </location>
</feature>
<evidence type="ECO:0000256" key="4">
    <source>
        <dbReference type="ARBA" id="ARBA00022643"/>
    </source>
</evidence>
<keyword evidence="12" id="KW-1185">Reference proteome</keyword>
<keyword evidence="3 10" id="KW-0285">Flavoprotein</keyword>
<dbReference type="InterPro" id="IPR004338">
    <property type="entry name" value="NqrB/RnfD"/>
</dbReference>
<dbReference type="GO" id="GO:0005886">
    <property type="term" value="C:plasma membrane"/>
    <property type="evidence" value="ECO:0007669"/>
    <property type="project" value="UniProtKB-SubCell"/>
</dbReference>
<feature type="transmembrane region" description="Helical" evidence="10">
    <location>
        <begin position="323"/>
        <end position="341"/>
    </location>
</feature>
<accession>A0A7X8TSF8</accession>
<dbReference type="GO" id="GO:0022900">
    <property type="term" value="P:electron transport chain"/>
    <property type="evidence" value="ECO:0007669"/>
    <property type="project" value="UniProtKB-UniRule"/>
</dbReference>
<feature type="transmembrane region" description="Helical" evidence="10">
    <location>
        <begin position="298"/>
        <end position="317"/>
    </location>
</feature>
<protein>
    <recommendedName>
        <fullName evidence="10">Ion-translocating oxidoreductase complex subunit D</fullName>
        <ecNumber evidence="10">7.-.-.-</ecNumber>
    </recommendedName>
    <alternativeName>
        <fullName evidence="10">Rnf electron transport complex subunit D</fullName>
    </alternativeName>
</protein>
<dbReference type="NCBIfam" id="NF002011">
    <property type="entry name" value="PRK00816.1"/>
    <property type="match status" value="1"/>
</dbReference>
<dbReference type="Proteomes" id="UP000535589">
    <property type="component" value="Unassembled WGS sequence"/>
</dbReference>
<dbReference type="Pfam" id="PF03116">
    <property type="entry name" value="NQR2_RnfD_RnfE"/>
    <property type="match status" value="1"/>
</dbReference>
<comment type="similarity">
    <text evidence="10">Belongs to the NqrB/RnfD family.</text>
</comment>
<keyword evidence="5 10" id="KW-0812">Transmembrane</keyword>
<name>A0A7X8TSF8_9VIBR</name>
<keyword evidence="8 10" id="KW-1133">Transmembrane helix</keyword>
<evidence type="ECO:0000256" key="7">
    <source>
        <dbReference type="ARBA" id="ARBA00022982"/>
    </source>
</evidence>
<feature type="transmembrane region" description="Helical" evidence="10">
    <location>
        <begin position="267"/>
        <end position="286"/>
    </location>
</feature>
<evidence type="ECO:0000256" key="9">
    <source>
        <dbReference type="ARBA" id="ARBA00023136"/>
    </source>
</evidence>
<dbReference type="PANTHER" id="PTHR30578:SF0">
    <property type="entry name" value="ION-TRANSLOCATING OXIDOREDUCTASE COMPLEX SUBUNIT D"/>
    <property type="match status" value="1"/>
</dbReference>